<protein>
    <submittedName>
        <fullName evidence="1">Uncharacterized protein</fullName>
    </submittedName>
</protein>
<dbReference type="EMBL" id="KL142375">
    <property type="protein sequence ID" value="KDR78383.1"/>
    <property type="molecule type" value="Genomic_DNA"/>
</dbReference>
<dbReference type="HOGENOM" id="CLU_069867_6_1_1"/>
<name>A0A067THD6_GALM3</name>
<organism evidence="1 2">
    <name type="scientific">Galerina marginata (strain CBS 339.88)</name>
    <dbReference type="NCBI Taxonomy" id="685588"/>
    <lineage>
        <taxon>Eukaryota</taxon>
        <taxon>Fungi</taxon>
        <taxon>Dikarya</taxon>
        <taxon>Basidiomycota</taxon>
        <taxon>Agaricomycotina</taxon>
        <taxon>Agaricomycetes</taxon>
        <taxon>Agaricomycetidae</taxon>
        <taxon>Agaricales</taxon>
        <taxon>Agaricineae</taxon>
        <taxon>Strophariaceae</taxon>
        <taxon>Galerina</taxon>
    </lineage>
</organism>
<sequence>MTVTNRAKVPLPDQTPEQGKHIQIVANMAVGLEEPRYRDRGDAFVVISTMDSENYRVAWKTDMLPSFLLLTERWQILTVDEATGQTKYETFEVFDGLLAYFVKFFVGTKLVAGFNAAAESLKKRAEESA</sequence>
<gene>
    <name evidence="1" type="ORF">GALMADRAFT_245543</name>
</gene>
<evidence type="ECO:0000313" key="2">
    <source>
        <dbReference type="Proteomes" id="UP000027222"/>
    </source>
</evidence>
<dbReference type="Proteomes" id="UP000027222">
    <property type="component" value="Unassembled WGS sequence"/>
</dbReference>
<keyword evidence="2" id="KW-1185">Reference proteome</keyword>
<accession>A0A067THD6</accession>
<reference evidence="2" key="1">
    <citation type="journal article" date="2014" name="Proc. Natl. Acad. Sci. U.S.A.">
        <title>Extensive sampling of basidiomycete genomes demonstrates inadequacy of the white-rot/brown-rot paradigm for wood decay fungi.</title>
        <authorList>
            <person name="Riley R."/>
            <person name="Salamov A.A."/>
            <person name="Brown D.W."/>
            <person name="Nagy L.G."/>
            <person name="Floudas D."/>
            <person name="Held B.W."/>
            <person name="Levasseur A."/>
            <person name="Lombard V."/>
            <person name="Morin E."/>
            <person name="Otillar R."/>
            <person name="Lindquist E.A."/>
            <person name="Sun H."/>
            <person name="LaButti K.M."/>
            <person name="Schmutz J."/>
            <person name="Jabbour D."/>
            <person name="Luo H."/>
            <person name="Baker S.E."/>
            <person name="Pisabarro A.G."/>
            <person name="Walton J.D."/>
            <person name="Blanchette R.A."/>
            <person name="Henrissat B."/>
            <person name="Martin F."/>
            <person name="Cullen D."/>
            <person name="Hibbett D.S."/>
            <person name="Grigoriev I.V."/>
        </authorList>
    </citation>
    <scope>NUCLEOTIDE SEQUENCE [LARGE SCALE GENOMIC DNA]</scope>
    <source>
        <strain evidence="2">CBS 339.88</strain>
    </source>
</reference>
<dbReference type="OrthoDB" id="509124at2759"/>
<proteinExistence type="predicted"/>
<evidence type="ECO:0000313" key="1">
    <source>
        <dbReference type="EMBL" id="KDR78383.1"/>
    </source>
</evidence>
<dbReference type="AlphaFoldDB" id="A0A067THD6"/>